<comment type="similarity">
    <text evidence="2 8">Belongs to the anoctamin family.</text>
</comment>
<feature type="compositionally biased region" description="Basic and acidic residues" evidence="9">
    <location>
        <begin position="10"/>
        <end position="19"/>
    </location>
</feature>
<evidence type="ECO:0000256" key="4">
    <source>
        <dbReference type="ARBA" id="ARBA00022692"/>
    </source>
</evidence>
<evidence type="ECO:0000256" key="7">
    <source>
        <dbReference type="ARBA" id="ARBA00023180"/>
    </source>
</evidence>
<keyword evidence="4 8" id="KW-0812">Transmembrane</keyword>
<dbReference type="Pfam" id="PF16178">
    <property type="entry name" value="Anoct_dimer"/>
    <property type="match status" value="1"/>
</dbReference>
<evidence type="ECO:0000313" key="12">
    <source>
        <dbReference type="Proteomes" id="UP000515154"/>
    </source>
</evidence>
<dbReference type="KEGG" id="osn:115230528"/>
<organism evidence="12 13">
    <name type="scientific">Octopus sinensis</name>
    <name type="common">East Asian common octopus</name>
    <dbReference type="NCBI Taxonomy" id="2607531"/>
    <lineage>
        <taxon>Eukaryota</taxon>
        <taxon>Metazoa</taxon>
        <taxon>Spiralia</taxon>
        <taxon>Lophotrochozoa</taxon>
        <taxon>Mollusca</taxon>
        <taxon>Cephalopoda</taxon>
        <taxon>Coleoidea</taxon>
        <taxon>Octopodiformes</taxon>
        <taxon>Octopoda</taxon>
        <taxon>Incirrata</taxon>
        <taxon>Octopodidae</taxon>
        <taxon>Octopus</taxon>
    </lineage>
</organism>
<name>A0A7E6EP11_9MOLL</name>
<evidence type="ECO:0000256" key="5">
    <source>
        <dbReference type="ARBA" id="ARBA00022989"/>
    </source>
</evidence>
<feature type="compositionally biased region" description="Polar residues" evidence="9">
    <location>
        <begin position="50"/>
        <end position="63"/>
    </location>
</feature>
<comment type="caution">
    <text evidence="8">Lacks conserved residue(s) required for the propagation of feature annotation.</text>
</comment>
<evidence type="ECO:0000256" key="3">
    <source>
        <dbReference type="ARBA" id="ARBA00022475"/>
    </source>
</evidence>
<dbReference type="InterPro" id="IPR049452">
    <property type="entry name" value="Anoctamin_TM"/>
</dbReference>
<accession>A0A7E6EP11</accession>
<keyword evidence="5 8" id="KW-1133">Transmembrane helix</keyword>
<evidence type="ECO:0000256" key="6">
    <source>
        <dbReference type="ARBA" id="ARBA00023136"/>
    </source>
</evidence>
<feature type="compositionally biased region" description="Basic and acidic residues" evidence="9">
    <location>
        <begin position="615"/>
        <end position="633"/>
    </location>
</feature>
<evidence type="ECO:0000259" key="10">
    <source>
        <dbReference type="Pfam" id="PF04547"/>
    </source>
</evidence>
<dbReference type="RefSeq" id="XP_036356670.1">
    <property type="nucleotide sequence ID" value="XM_036500777.1"/>
</dbReference>
<evidence type="ECO:0000259" key="11">
    <source>
        <dbReference type="Pfam" id="PF16178"/>
    </source>
</evidence>
<evidence type="ECO:0000256" key="8">
    <source>
        <dbReference type="RuleBase" id="RU280814"/>
    </source>
</evidence>
<feature type="compositionally biased region" description="Polar residues" evidence="9">
    <location>
        <begin position="804"/>
        <end position="830"/>
    </location>
</feature>
<feature type="compositionally biased region" description="Polar residues" evidence="9">
    <location>
        <begin position="587"/>
        <end position="598"/>
    </location>
</feature>
<keyword evidence="7" id="KW-0325">Glycoprotein</keyword>
<gene>
    <name evidence="13" type="primary">LOC115230528</name>
</gene>
<feature type="domain" description="Anoctamin dimerisation" evidence="11">
    <location>
        <begin position="169"/>
        <end position="244"/>
    </location>
</feature>
<feature type="region of interest" description="Disordered" evidence="9">
    <location>
        <begin position="560"/>
        <end position="647"/>
    </location>
</feature>
<proteinExistence type="inferred from homology"/>
<feature type="transmembrane region" description="Helical" evidence="8">
    <location>
        <begin position="320"/>
        <end position="342"/>
    </location>
</feature>
<feature type="transmembrane region" description="Helical" evidence="8">
    <location>
        <begin position="274"/>
        <end position="299"/>
    </location>
</feature>
<feature type="compositionally biased region" description="Polar residues" evidence="9">
    <location>
        <begin position="638"/>
        <end position="647"/>
    </location>
</feature>
<dbReference type="Pfam" id="PF04547">
    <property type="entry name" value="Anoctamin"/>
    <property type="match status" value="1"/>
</dbReference>
<dbReference type="Proteomes" id="UP000515154">
    <property type="component" value="Linkage group LG2"/>
</dbReference>
<sequence>MSVAGFVADVRTDGGRCDSHQVSSSSSSTSSPSPSSSSSCQHDDKRSKQTVKNSPNRRQTPNTPYRVFGKRLLRTSQFVVSSRIWLHTIPTRNCDVLMTFPPKTEDAKLMWVLKQLKEKAPQIIVHVRHHAKTEVFGFYMTASYQSLLKGAENLCIRKSLKQDYGGGMKEFTFEEQDLFENIHNEMEFFTSQERQSIVYGMLNNVRSVGNEHIDDTVFREGQAIIPTLVTNNVISNVFPLHNNDDLIRLRNGWVNAFCTTQPLNQICEYFGVKIAMYFAYLGHYTTALCIPALIGLLVWTMEGYEQESRNVHLQNTDRPMIFDDWCFVGFALFNVLWATLYLEHWKRRSAELAYKWGTLDKNDEVVIDPRPFYKGELEVSSVTGRLEPFYPIWKRNLFRYFITLPVVILSLCIVFAVMLANFYIEELITKLVNTGEYAFIAKVLPKVCHAVSIFTLDRMYTRVAYWLNDMENHRMQEAYENHLIIKLVLFQFVNSFLSLFYIAFYLQDMELLREQLMALLIMRQIIGNVKEALLPYLMWHFRMIKAGLITTVESPEKECGELPLNTENKKPCNSEASAEEEEHLTPEMTNTNETADQQESSEEKTAGNNPENEDEKSLIGDLSDNRDRMELPPRKASAGNSPSQAEVESTMSEYEDTFEDYLEMFIQFGYVTLFSSAFPLAALCALLNNVIEIRSDAFKLCMTCRRPFGQQVENIGTWAVSIAKLCDYFLSVFLTTRNFYFYSALQHIILGVKMWIAYAIPDIPQWVATEMSRLDFLRREAFKKLDSHQPHNNVLHTSKPENPVRSQSLPPTSNQTPHQPPHSSVSTSADTMPLGDTAYITRPSTFQESFSPQLRHRQTPSISAGTS</sequence>
<comment type="subcellular location">
    <subcellularLocation>
        <location evidence="1">Cell membrane</location>
        <topology evidence="1">Multi-pass membrane protein</topology>
    </subcellularLocation>
    <subcellularLocation>
        <location evidence="8">Membrane</location>
        <topology evidence="8">Multi-pass membrane protein</topology>
    </subcellularLocation>
</comment>
<evidence type="ECO:0000256" key="9">
    <source>
        <dbReference type="SAM" id="MobiDB-lite"/>
    </source>
</evidence>
<feature type="compositionally biased region" description="Low complexity" evidence="9">
    <location>
        <begin position="23"/>
        <end position="39"/>
    </location>
</feature>
<keyword evidence="12" id="KW-1185">Reference proteome</keyword>
<feature type="region of interest" description="Disordered" evidence="9">
    <location>
        <begin position="788"/>
        <end position="867"/>
    </location>
</feature>
<dbReference type="InterPro" id="IPR007632">
    <property type="entry name" value="Anoctamin"/>
</dbReference>
<reference evidence="13" key="1">
    <citation type="submission" date="2025-08" db="UniProtKB">
        <authorList>
            <consortium name="RefSeq"/>
        </authorList>
    </citation>
    <scope>IDENTIFICATION</scope>
</reference>
<keyword evidence="6 8" id="KW-0472">Membrane</keyword>
<dbReference type="PANTHER" id="PTHR12308">
    <property type="entry name" value="ANOCTAMIN"/>
    <property type="match status" value="1"/>
</dbReference>
<dbReference type="GO" id="GO:0005254">
    <property type="term" value="F:chloride channel activity"/>
    <property type="evidence" value="ECO:0007669"/>
    <property type="project" value="TreeGrafter"/>
</dbReference>
<feature type="domain" description="Anoctamin transmembrane" evidence="10">
    <location>
        <begin position="266"/>
        <end position="773"/>
    </location>
</feature>
<dbReference type="GO" id="GO:0046983">
    <property type="term" value="F:protein dimerization activity"/>
    <property type="evidence" value="ECO:0007669"/>
    <property type="project" value="InterPro"/>
</dbReference>
<evidence type="ECO:0000256" key="2">
    <source>
        <dbReference type="ARBA" id="ARBA00009671"/>
    </source>
</evidence>
<feature type="transmembrane region" description="Helical" evidence="8">
    <location>
        <begin position="483"/>
        <end position="504"/>
    </location>
</feature>
<feature type="region of interest" description="Disordered" evidence="9">
    <location>
        <begin position="1"/>
        <end position="65"/>
    </location>
</feature>
<protein>
    <recommendedName>
        <fullName evidence="8">Anoctamin</fullName>
    </recommendedName>
</protein>
<keyword evidence="3" id="KW-1003">Cell membrane</keyword>
<dbReference type="AlphaFoldDB" id="A0A7E6EP11"/>
<dbReference type="PANTHER" id="PTHR12308:SF51">
    <property type="entry name" value="ANOCTAMIN-8"/>
    <property type="match status" value="1"/>
</dbReference>
<feature type="transmembrane region" description="Helical" evidence="8">
    <location>
        <begin position="397"/>
        <end position="424"/>
    </location>
</feature>
<evidence type="ECO:0000256" key="1">
    <source>
        <dbReference type="ARBA" id="ARBA00004651"/>
    </source>
</evidence>
<feature type="compositionally biased region" description="Polar residues" evidence="9">
    <location>
        <begin position="842"/>
        <end position="852"/>
    </location>
</feature>
<evidence type="ECO:0000313" key="13">
    <source>
        <dbReference type="RefSeq" id="XP_036356670.1"/>
    </source>
</evidence>
<dbReference type="GO" id="GO:0005886">
    <property type="term" value="C:plasma membrane"/>
    <property type="evidence" value="ECO:0007669"/>
    <property type="project" value="UniProtKB-SubCell"/>
</dbReference>
<dbReference type="InterPro" id="IPR032394">
    <property type="entry name" value="Anoct_dimer"/>
</dbReference>